<reference evidence="2" key="1">
    <citation type="submission" date="2025-08" db="UniProtKB">
        <authorList>
            <consortium name="RefSeq"/>
        </authorList>
    </citation>
    <scope>IDENTIFICATION</scope>
    <source>
        <strain evidence="2">OHB3-1</strain>
    </source>
</reference>
<dbReference type="GeneID" id="111018915"/>
<dbReference type="PANTHER" id="PTHR34808:SF2">
    <property type="entry name" value="EXPRESSED PROTEIN"/>
    <property type="match status" value="1"/>
</dbReference>
<proteinExistence type="predicted"/>
<protein>
    <submittedName>
        <fullName evidence="2">Uncharacterized protein LOC111018915</fullName>
    </submittedName>
</protein>
<dbReference type="RefSeq" id="XP_022150869.1">
    <property type="nucleotide sequence ID" value="XM_022295177.1"/>
</dbReference>
<dbReference type="PANTHER" id="PTHR34808">
    <property type="entry name" value="EXPRESSED PROTEIN"/>
    <property type="match status" value="1"/>
</dbReference>
<keyword evidence="1" id="KW-1185">Reference proteome</keyword>
<name>A0A6J1DBC1_MOMCH</name>
<dbReference type="OrthoDB" id="603047at2759"/>
<evidence type="ECO:0000313" key="2">
    <source>
        <dbReference type="RefSeq" id="XP_022150869.1"/>
    </source>
</evidence>
<dbReference type="AlphaFoldDB" id="A0A6J1DBC1"/>
<organism evidence="1 2">
    <name type="scientific">Momordica charantia</name>
    <name type="common">Bitter gourd</name>
    <name type="synonym">Balsam pear</name>
    <dbReference type="NCBI Taxonomy" id="3673"/>
    <lineage>
        <taxon>Eukaryota</taxon>
        <taxon>Viridiplantae</taxon>
        <taxon>Streptophyta</taxon>
        <taxon>Embryophyta</taxon>
        <taxon>Tracheophyta</taxon>
        <taxon>Spermatophyta</taxon>
        <taxon>Magnoliopsida</taxon>
        <taxon>eudicotyledons</taxon>
        <taxon>Gunneridae</taxon>
        <taxon>Pentapetalae</taxon>
        <taxon>rosids</taxon>
        <taxon>fabids</taxon>
        <taxon>Cucurbitales</taxon>
        <taxon>Cucurbitaceae</taxon>
        <taxon>Momordiceae</taxon>
        <taxon>Momordica</taxon>
    </lineage>
</organism>
<dbReference type="Proteomes" id="UP000504603">
    <property type="component" value="Unplaced"/>
</dbReference>
<accession>A0A6J1DBC1</accession>
<dbReference type="KEGG" id="mcha:111018915"/>
<evidence type="ECO:0000313" key="1">
    <source>
        <dbReference type="Proteomes" id="UP000504603"/>
    </source>
</evidence>
<sequence>MHEEIMGRIDRKSSIENEPRTLKMHQIQFAREAALYILNTTTIDEAMRIFTEGLETVECKATRDRNINGRKKQVYYEEELSDLEPLYRFRDIVSAPF</sequence>
<gene>
    <name evidence="2" type="primary">LOC111018915</name>
</gene>